<comment type="caution">
    <text evidence="2">The sequence shown here is derived from an EMBL/GenBank/DDBJ whole genome shotgun (WGS) entry which is preliminary data.</text>
</comment>
<keyword evidence="1" id="KW-0812">Transmembrane</keyword>
<evidence type="ECO:0000313" key="3">
    <source>
        <dbReference type="Proteomes" id="UP000336646"/>
    </source>
</evidence>
<dbReference type="EMBL" id="RXIR01000005">
    <property type="protein sequence ID" value="TVS29461.1"/>
    <property type="molecule type" value="Genomic_DNA"/>
</dbReference>
<dbReference type="Proteomes" id="UP000336646">
    <property type="component" value="Unassembled WGS sequence"/>
</dbReference>
<protein>
    <submittedName>
        <fullName evidence="2">DUF2516 family protein</fullName>
    </submittedName>
</protein>
<dbReference type="AlphaFoldDB" id="A0A6C1TZ96"/>
<proteinExistence type="predicted"/>
<sequence length="104" mass="11083">MDLGTLGSVGFILTVPALVRNLLFMLVGIAGIVGAVLAATTREDAFEAAGRQGKWVWVAIVGGAAAVCLLRFPFIAWFGAVAIGVYFFDVRPHLNNIIRGNHGW</sequence>
<feature type="transmembrane region" description="Helical" evidence="1">
    <location>
        <begin position="55"/>
        <end position="88"/>
    </location>
</feature>
<feature type="transmembrane region" description="Helical" evidence="1">
    <location>
        <begin position="21"/>
        <end position="40"/>
    </location>
</feature>
<organism evidence="2 3">
    <name type="scientific">Corynebacterium sanguinis</name>
    <dbReference type="NCBI Taxonomy" id="2594913"/>
    <lineage>
        <taxon>Bacteria</taxon>
        <taxon>Bacillati</taxon>
        <taxon>Actinomycetota</taxon>
        <taxon>Actinomycetes</taxon>
        <taxon>Mycobacteriales</taxon>
        <taxon>Corynebacteriaceae</taxon>
        <taxon>Corynebacterium</taxon>
    </lineage>
</organism>
<name>A0A6C1TZ96_9CORY</name>
<keyword evidence="1" id="KW-0472">Membrane</keyword>
<evidence type="ECO:0000313" key="2">
    <source>
        <dbReference type="EMBL" id="TVS29461.1"/>
    </source>
</evidence>
<dbReference type="RefSeq" id="WP_136648867.1">
    <property type="nucleotide sequence ID" value="NZ_JALXSZ010000008.1"/>
</dbReference>
<evidence type="ECO:0000256" key="1">
    <source>
        <dbReference type="SAM" id="Phobius"/>
    </source>
</evidence>
<accession>A0A6C1TZ96</accession>
<reference evidence="2 3" key="1">
    <citation type="submission" date="2018-12" db="EMBL/GenBank/DDBJ databases">
        <title>Corynebacterium sanguinis sp. nov., a clinically-associated and environmental corynebacterium.</title>
        <authorList>
            <person name="Gonzales-Siles L."/>
            <person name="Jaen-Luchoro D."/>
            <person name="Cardew S."/>
            <person name="Inganas E."/>
            <person name="Ohlen M."/>
            <person name="Jensie-Markopolous S."/>
            <person name="Pinyeiro-Iglesias B."/>
            <person name="Molin K."/>
            <person name="Skovbjerg S."/>
            <person name="Svensson-Stadler L."/>
            <person name="Funke G."/>
            <person name="Moore E.R.B."/>
        </authorList>
    </citation>
    <scope>NUCLEOTIDE SEQUENCE [LARGE SCALE GENOMIC DNA]</scope>
    <source>
        <strain evidence="2 3">58734</strain>
    </source>
</reference>
<dbReference type="InterPro" id="IPR019662">
    <property type="entry name" value="DUF2516"/>
</dbReference>
<keyword evidence="1" id="KW-1133">Transmembrane helix</keyword>
<dbReference type="OrthoDB" id="4427346at2"/>
<dbReference type="Pfam" id="PF10724">
    <property type="entry name" value="DUF2516"/>
    <property type="match status" value="1"/>
</dbReference>
<gene>
    <name evidence="2" type="ORF">EKI59_03750</name>
</gene>